<feature type="transmembrane region" description="Helical" evidence="1">
    <location>
        <begin position="20"/>
        <end position="39"/>
    </location>
</feature>
<evidence type="ECO:0000313" key="4">
    <source>
        <dbReference type="Proteomes" id="UP000051679"/>
    </source>
</evidence>
<name>A0A0R1ZMP1_9LACO</name>
<feature type="transmembrane region" description="Helical" evidence="1">
    <location>
        <begin position="45"/>
        <end position="65"/>
    </location>
</feature>
<evidence type="ECO:0000259" key="2">
    <source>
        <dbReference type="Pfam" id="PF03703"/>
    </source>
</evidence>
<keyword evidence="1" id="KW-0472">Membrane</keyword>
<feature type="domain" description="YdbS-like PH" evidence="2">
    <location>
        <begin position="69"/>
        <end position="145"/>
    </location>
</feature>
<reference evidence="3 4" key="1">
    <citation type="journal article" date="2015" name="Genome Announc.">
        <title>Expanding the biotechnology potential of lactobacilli through comparative genomics of 213 strains and associated genera.</title>
        <authorList>
            <person name="Sun Z."/>
            <person name="Harris H.M."/>
            <person name="McCann A."/>
            <person name="Guo C."/>
            <person name="Argimon S."/>
            <person name="Zhang W."/>
            <person name="Yang X."/>
            <person name="Jeffery I.B."/>
            <person name="Cooney J.C."/>
            <person name="Kagawa T.F."/>
            <person name="Liu W."/>
            <person name="Song Y."/>
            <person name="Salvetti E."/>
            <person name="Wrobel A."/>
            <person name="Rasinkangas P."/>
            <person name="Parkhill J."/>
            <person name="Rea M.C."/>
            <person name="O'Sullivan O."/>
            <person name="Ritari J."/>
            <person name="Douillard F.P."/>
            <person name="Paul Ross R."/>
            <person name="Yang R."/>
            <person name="Briner A.E."/>
            <person name="Felis G.E."/>
            <person name="de Vos W.M."/>
            <person name="Barrangou R."/>
            <person name="Klaenhammer T.R."/>
            <person name="Caufield P.W."/>
            <person name="Cui Y."/>
            <person name="Zhang H."/>
            <person name="O'Toole P.W."/>
        </authorList>
    </citation>
    <scope>NUCLEOTIDE SEQUENCE [LARGE SCALE GENOMIC DNA]</scope>
    <source>
        <strain evidence="3 4">DSM 20505</strain>
    </source>
</reference>
<proteinExistence type="predicted"/>
<gene>
    <name evidence="3" type="ORF">FC18_GL000107</name>
</gene>
<keyword evidence="1" id="KW-0812">Transmembrane</keyword>
<evidence type="ECO:0000313" key="3">
    <source>
        <dbReference type="EMBL" id="KRM56273.1"/>
    </source>
</evidence>
<dbReference type="PATRIC" id="fig|1291052.5.peg.108"/>
<evidence type="ECO:0000256" key="1">
    <source>
        <dbReference type="SAM" id="Phobius"/>
    </source>
</evidence>
<dbReference type="STRING" id="1291052.FC18_GL000107"/>
<sequence length="157" mass="17923">MNDTQKLPTRIKTIWRLSAVGSLVFGLILSALLTLPHLFWHWPLWLALVGVGLTIVWVIVELILVPYRYAFSGYRITDTAVEMSSGFLFKERIAIPIARIQNVTLEAGPLMQWQKLEQVVIATAATEHDIEGVEPEVAVQLRERIMRRAIEVQDEEF</sequence>
<dbReference type="PANTHER" id="PTHR34473:SF2">
    <property type="entry name" value="UPF0699 TRANSMEMBRANE PROTEIN YDBT"/>
    <property type="match status" value="1"/>
</dbReference>
<keyword evidence="1" id="KW-1133">Transmembrane helix</keyword>
<dbReference type="EMBL" id="AYYO01000006">
    <property type="protein sequence ID" value="KRM56273.1"/>
    <property type="molecule type" value="Genomic_DNA"/>
</dbReference>
<protein>
    <recommendedName>
        <fullName evidence="2">YdbS-like PH domain-containing protein</fullName>
    </recommendedName>
</protein>
<comment type="caution">
    <text evidence="3">The sequence shown here is derived from an EMBL/GenBank/DDBJ whole genome shotgun (WGS) entry which is preliminary data.</text>
</comment>
<dbReference type="PANTHER" id="PTHR34473">
    <property type="entry name" value="UPF0699 TRANSMEMBRANE PROTEIN YDBS"/>
    <property type="match status" value="1"/>
</dbReference>
<dbReference type="Pfam" id="PF03703">
    <property type="entry name" value="bPH_2"/>
    <property type="match status" value="1"/>
</dbReference>
<dbReference type="Proteomes" id="UP000051679">
    <property type="component" value="Unassembled WGS sequence"/>
</dbReference>
<keyword evidence="4" id="KW-1185">Reference proteome</keyword>
<dbReference type="InterPro" id="IPR005182">
    <property type="entry name" value="YdbS-like_PH"/>
</dbReference>
<dbReference type="OrthoDB" id="1750577at2"/>
<accession>A0A0R1ZMP1</accession>
<dbReference type="AlphaFoldDB" id="A0A0R1ZMP1"/>
<organism evidence="3 4">
    <name type="scientific">Lacticaseibacillus sharpeae JCM 1186 = DSM 20505</name>
    <dbReference type="NCBI Taxonomy" id="1291052"/>
    <lineage>
        <taxon>Bacteria</taxon>
        <taxon>Bacillati</taxon>
        <taxon>Bacillota</taxon>
        <taxon>Bacilli</taxon>
        <taxon>Lactobacillales</taxon>
        <taxon>Lactobacillaceae</taxon>
        <taxon>Lacticaseibacillus</taxon>
    </lineage>
</organism>
<dbReference type="RefSeq" id="WP_054678896.1">
    <property type="nucleotide sequence ID" value="NZ_AYYO01000006.1"/>
</dbReference>